<accession>A0ACC0CN47</accession>
<comment type="caution">
    <text evidence="1">The sequence shown here is derived from an EMBL/GenBank/DDBJ whole genome shotgun (WGS) entry which is preliminary data.</text>
</comment>
<evidence type="ECO:0000313" key="2">
    <source>
        <dbReference type="Proteomes" id="UP001497680"/>
    </source>
</evidence>
<proteinExistence type="predicted"/>
<protein>
    <submittedName>
        <fullName evidence="1">Ribonuclease H-like domain-containing protein</fullName>
    </submittedName>
</protein>
<evidence type="ECO:0000313" key="1">
    <source>
        <dbReference type="EMBL" id="KAI6081828.1"/>
    </source>
</evidence>
<sequence>MADGVWRPTTPFDKNVPRWPLSYSLTRPPTGPHEWNYMDFRGPEGQTVDVLFSDSFENSECIAKTFLDEPVLGFDMEWPMDADERTILKEKLGLIQISCENRIALFHISLHNGSTTQDLIAPSLRRIIESPAILKVGVGILSADFKKLKEDFELQPRGACELTHLHNLVRFGSNGLENVDTRLWALAKQVQVHLGLPLPKDPAVRESDWSKPLDNNQKKYAANDAYAGFMLFHCLNAKRLRMATIPPLPKLAESYLPFKFSKDIRAVEFEPGRLSQYISPTQELSQDITIASNRLLGDTVAARRLKLYSLRKSIGIAWGIGNFSVPSREVILRFSNRATISKRALLDIYEIGEEEAKRLSHEWLQIIESFEAGRVPESAVTSISGATRERLRGRLERLRRLHATHIIGPSQNSGMSS</sequence>
<organism evidence="1 2">
    <name type="scientific">Hypoxylon rubiginosum</name>
    <dbReference type="NCBI Taxonomy" id="110542"/>
    <lineage>
        <taxon>Eukaryota</taxon>
        <taxon>Fungi</taxon>
        <taxon>Dikarya</taxon>
        <taxon>Ascomycota</taxon>
        <taxon>Pezizomycotina</taxon>
        <taxon>Sordariomycetes</taxon>
        <taxon>Xylariomycetidae</taxon>
        <taxon>Xylariales</taxon>
        <taxon>Hypoxylaceae</taxon>
        <taxon>Hypoxylon</taxon>
    </lineage>
</organism>
<keyword evidence="2" id="KW-1185">Reference proteome</keyword>
<dbReference type="EMBL" id="MU394385">
    <property type="protein sequence ID" value="KAI6081828.1"/>
    <property type="molecule type" value="Genomic_DNA"/>
</dbReference>
<reference evidence="1 2" key="1">
    <citation type="journal article" date="2022" name="New Phytol.">
        <title>Ecological generalism drives hyperdiversity of secondary metabolite gene clusters in xylarialean endophytes.</title>
        <authorList>
            <person name="Franco M.E.E."/>
            <person name="Wisecaver J.H."/>
            <person name="Arnold A.E."/>
            <person name="Ju Y.M."/>
            <person name="Slot J.C."/>
            <person name="Ahrendt S."/>
            <person name="Moore L.P."/>
            <person name="Eastman K.E."/>
            <person name="Scott K."/>
            <person name="Konkel Z."/>
            <person name="Mondo S.J."/>
            <person name="Kuo A."/>
            <person name="Hayes R.D."/>
            <person name="Haridas S."/>
            <person name="Andreopoulos B."/>
            <person name="Riley R."/>
            <person name="LaButti K."/>
            <person name="Pangilinan J."/>
            <person name="Lipzen A."/>
            <person name="Amirebrahimi M."/>
            <person name="Yan J."/>
            <person name="Adam C."/>
            <person name="Keymanesh K."/>
            <person name="Ng V."/>
            <person name="Louie K."/>
            <person name="Northen T."/>
            <person name="Drula E."/>
            <person name="Henrissat B."/>
            <person name="Hsieh H.M."/>
            <person name="Youens-Clark K."/>
            <person name="Lutzoni F."/>
            <person name="Miadlikowska J."/>
            <person name="Eastwood D.C."/>
            <person name="Hamelin R.C."/>
            <person name="Grigoriev I.V."/>
            <person name="U'Ren J.M."/>
        </authorList>
    </citation>
    <scope>NUCLEOTIDE SEQUENCE [LARGE SCALE GENOMIC DNA]</scope>
    <source>
        <strain evidence="1 2">ER1909</strain>
    </source>
</reference>
<name>A0ACC0CN47_9PEZI</name>
<gene>
    <name evidence="1" type="ORF">F4821DRAFT_248485</name>
</gene>
<dbReference type="Proteomes" id="UP001497680">
    <property type="component" value="Unassembled WGS sequence"/>
</dbReference>